<keyword evidence="2" id="KW-1185">Reference proteome</keyword>
<proteinExistence type="predicted"/>
<gene>
    <name evidence="1" type="ORF">QN277_009223</name>
</gene>
<evidence type="ECO:0000313" key="2">
    <source>
        <dbReference type="Proteomes" id="UP001293593"/>
    </source>
</evidence>
<sequence length="187" mass="21446">MLARWRPSYISTGARLERWVLGTTEGTSRATSTENLPAQARLLIEQADNMDHDNEEEDLHLMLGLLMVVVIILSDRSVEDRSDSRRKRRRTSRRDAVELLCEAMKESSKTLTQASENICKAFVEARRDSPYVKGAQQLYAELMKVEELTSDEINRAHIRIVQSRNLTIAFPSIPDEYKAGWVRNLIN</sequence>
<dbReference type="Proteomes" id="UP001293593">
    <property type="component" value="Unassembled WGS sequence"/>
</dbReference>
<protein>
    <submittedName>
        <fullName evidence="1">Uncharacterized protein</fullName>
    </submittedName>
</protein>
<name>A0AAE1M909_9FABA</name>
<dbReference type="AlphaFoldDB" id="A0AAE1M909"/>
<dbReference type="EMBL" id="JAWXYG010000013">
    <property type="protein sequence ID" value="KAK4256344.1"/>
    <property type="molecule type" value="Genomic_DNA"/>
</dbReference>
<reference evidence="1" key="1">
    <citation type="submission" date="2023-10" db="EMBL/GenBank/DDBJ databases">
        <title>Chromosome-level genome of the transformable northern wattle, Acacia crassicarpa.</title>
        <authorList>
            <person name="Massaro I."/>
            <person name="Sinha N.R."/>
            <person name="Poethig S."/>
            <person name="Leichty A.R."/>
        </authorList>
    </citation>
    <scope>NUCLEOTIDE SEQUENCE</scope>
    <source>
        <strain evidence="1">Acra3RX</strain>
        <tissue evidence="1">Leaf</tissue>
    </source>
</reference>
<evidence type="ECO:0000313" key="1">
    <source>
        <dbReference type="EMBL" id="KAK4256344.1"/>
    </source>
</evidence>
<comment type="caution">
    <text evidence="1">The sequence shown here is derived from an EMBL/GenBank/DDBJ whole genome shotgun (WGS) entry which is preliminary data.</text>
</comment>
<organism evidence="1 2">
    <name type="scientific">Acacia crassicarpa</name>
    <name type="common">northern wattle</name>
    <dbReference type="NCBI Taxonomy" id="499986"/>
    <lineage>
        <taxon>Eukaryota</taxon>
        <taxon>Viridiplantae</taxon>
        <taxon>Streptophyta</taxon>
        <taxon>Embryophyta</taxon>
        <taxon>Tracheophyta</taxon>
        <taxon>Spermatophyta</taxon>
        <taxon>Magnoliopsida</taxon>
        <taxon>eudicotyledons</taxon>
        <taxon>Gunneridae</taxon>
        <taxon>Pentapetalae</taxon>
        <taxon>rosids</taxon>
        <taxon>fabids</taxon>
        <taxon>Fabales</taxon>
        <taxon>Fabaceae</taxon>
        <taxon>Caesalpinioideae</taxon>
        <taxon>mimosoid clade</taxon>
        <taxon>Acacieae</taxon>
        <taxon>Acacia</taxon>
    </lineage>
</organism>
<accession>A0AAE1M909</accession>